<reference evidence="2 3" key="1">
    <citation type="journal article" date="2015" name="Int. J. Syst. Evol. Microbiol.">
        <title>Amycolatopsis rhabdoformis sp. nov., an actinomycete isolated from a tropical forest soil.</title>
        <authorList>
            <person name="Souza W.R."/>
            <person name="Silva R.E."/>
            <person name="Goodfellow M."/>
            <person name="Busarakam K."/>
            <person name="Figueiro F.S."/>
            <person name="Ferreira D."/>
            <person name="Rodrigues-Filho E."/>
            <person name="Moraes L.A.B."/>
            <person name="Zucchi T.D."/>
        </authorList>
    </citation>
    <scope>NUCLEOTIDE SEQUENCE [LARGE SCALE GENOMIC DNA]</scope>
    <source>
        <strain evidence="2 3">NCIMB 14900</strain>
    </source>
</reference>
<sequence>MQRVVRALNEHPDTPAPPEAEPVLRRLAAAGYARRGRNGRWRPLPVDVRLPRPEQLPEEDRAAARAFADARNDRELRILGWAAHQGGFGPWGQASRTVAHLTEDELARFAEEYHELAQRYSLRRATPAPGTRELAMRFYAFPMPTESELALQRADGPRR</sequence>
<proteinExistence type="predicted"/>
<name>A0ABZ1IBH1_9PSEU</name>
<feature type="region of interest" description="Disordered" evidence="1">
    <location>
        <begin position="1"/>
        <end position="22"/>
    </location>
</feature>
<organism evidence="2 3">
    <name type="scientific">Amycolatopsis rhabdoformis</name>
    <dbReference type="NCBI Taxonomy" id="1448059"/>
    <lineage>
        <taxon>Bacteria</taxon>
        <taxon>Bacillati</taxon>
        <taxon>Actinomycetota</taxon>
        <taxon>Actinomycetes</taxon>
        <taxon>Pseudonocardiales</taxon>
        <taxon>Pseudonocardiaceae</taxon>
        <taxon>Amycolatopsis</taxon>
    </lineage>
</organism>
<dbReference type="EMBL" id="CP142149">
    <property type="protein sequence ID" value="WSE31374.1"/>
    <property type="molecule type" value="Genomic_DNA"/>
</dbReference>
<accession>A0ABZ1IBH1</accession>
<keyword evidence="3" id="KW-1185">Reference proteome</keyword>
<gene>
    <name evidence="2" type="ORF">VSH64_04520</name>
</gene>
<dbReference type="RefSeq" id="WP_326834180.1">
    <property type="nucleotide sequence ID" value="NZ_CP142149.1"/>
</dbReference>
<protein>
    <submittedName>
        <fullName evidence="2">Uncharacterized protein</fullName>
    </submittedName>
</protein>
<dbReference type="Proteomes" id="UP001330812">
    <property type="component" value="Chromosome"/>
</dbReference>
<evidence type="ECO:0000313" key="3">
    <source>
        <dbReference type="Proteomes" id="UP001330812"/>
    </source>
</evidence>
<evidence type="ECO:0000313" key="2">
    <source>
        <dbReference type="EMBL" id="WSE31374.1"/>
    </source>
</evidence>
<evidence type="ECO:0000256" key="1">
    <source>
        <dbReference type="SAM" id="MobiDB-lite"/>
    </source>
</evidence>